<accession>A0A8S9RWJ6</accession>
<comment type="caution">
    <text evidence="1">The sequence shown here is derived from an EMBL/GenBank/DDBJ whole genome shotgun (WGS) entry which is preliminary data.</text>
</comment>
<sequence>MHGLMSYRRFGKSRSLRSDRAEQTLGRYIGFLEEISPREDFCPPAGGRLVSRMRSFMLVTSENSPAISFAASLAPRLCS</sequence>
<evidence type="ECO:0000313" key="1">
    <source>
        <dbReference type="EMBL" id="KAF3585715.1"/>
    </source>
</evidence>
<protein>
    <submittedName>
        <fullName evidence="1">Uncharacterized protein</fullName>
    </submittedName>
</protein>
<evidence type="ECO:0000313" key="2">
    <source>
        <dbReference type="Proteomes" id="UP000712600"/>
    </source>
</evidence>
<dbReference type="AlphaFoldDB" id="A0A8S9RWJ6"/>
<name>A0A8S9RWJ6_BRACR</name>
<gene>
    <name evidence="1" type="ORF">F2Q69_00029489</name>
</gene>
<organism evidence="1 2">
    <name type="scientific">Brassica cretica</name>
    <name type="common">Mustard</name>
    <dbReference type="NCBI Taxonomy" id="69181"/>
    <lineage>
        <taxon>Eukaryota</taxon>
        <taxon>Viridiplantae</taxon>
        <taxon>Streptophyta</taxon>
        <taxon>Embryophyta</taxon>
        <taxon>Tracheophyta</taxon>
        <taxon>Spermatophyta</taxon>
        <taxon>Magnoliopsida</taxon>
        <taxon>eudicotyledons</taxon>
        <taxon>Gunneridae</taxon>
        <taxon>Pentapetalae</taxon>
        <taxon>rosids</taxon>
        <taxon>malvids</taxon>
        <taxon>Brassicales</taxon>
        <taxon>Brassicaceae</taxon>
        <taxon>Brassiceae</taxon>
        <taxon>Brassica</taxon>
    </lineage>
</organism>
<reference evidence="1" key="1">
    <citation type="submission" date="2019-12" db="EMBL/GenBank/DDBJ databases">
        <title>Genome sequencing and annotation of Brassica cretica.</title>
        <authorList>
            <person name="Studholme D.J."/>
            <person name="Sarris P."/>
        </authorList>
    </citation>
    <scope>NUCLEOTIDE SEQUENCE</scope>
    <source>
        <strain evidence="1">PFS-109/04</strain>
        <tissue evidence="1">Leaf</tissue>
    </source>
</reference>
<dbReference type="EMBL" id="QGKX02000088">
    <property type="protein sequence ID" value="KAF3585715.1"/>
    <property type="molecule type" value="Genomic_DNA"/>
</dbReference>
<proteinExistence type="predicted"/>
<dbReference type="Proteomes" id="UP000712600">
    <property type="component" value="Unassembled WGS sequence"/>
</dbReference>